<keyword evidence="1" id="KW-0560">Oxidoreductase</keyword>
<dbReference type="InterPro" id="IPR000669">
    <property type="entry name" value="Mannitol_DH"/>
</dbReference>
<keyword evidence="5" id="KW-1185">Reference proteome</keyword>
<protein>
    <submittedName>
        <fullName evidence="4">Mannitol dehydrogenase</fullName>
    </submittedName>
</protein>
<name>A0A916T0H6_9SPHN</name>
<proteinExistence type="predicted"/>
<dbReference type="InterPro" id="IPR036291">
    <property type="entry name" value="NAD(P)-bd_dom_sf"/>
</dbReference>
<reference evidence="4" key="1">
    <citation type="journal article" date="2014" name="Int. J. Syst. Evol. Microbiol.">
        <title>Complete genome sequence of Corynebacterium casei LMG S-19264T (=DSM 44701T), isolated from a smear-ripened cheese.</title>
        <authorList>
            <consortium name="US DOE Joint Genome Institute (JGI-PGF)"/>
            <person name="Walter F."/>
            <person name="Albersmeier A."/>
            <person name="Kalinowski J."/>
            <person name="Ruckert C."/>
        </authorList>
    </citation>
    <scope>NUCLEOTIDE SEQUENCE</scope>
    <source>
        <strain evidence="4">CGMCC 1.15330</strain>
    </source>
</reference>
<dbReference type="InterPro" id="IPR008927">
    <property type="entry name" value="6-PGluconate_DH-like_C_sf"/>
</dbReference>
<dbReference type="Gene3D" id="3.40.50.720">
    <property type="entry name" value="NAD(P)-binding Rossmann-like Domain"/>
    <property type="match status" value="1"/>
</dbReference>
<dbReference type="InterPro" id="IPR013118">
    <property type="entry name" value="Mannitol_DH_C"/>
</dbReference>
<organism evidence="4 5">
    <name type="scientific">Sphingomonas metalli</name>
    <dbReference type="NCBI Taxonomy" id="1779358"/>
    <lineage>
        <taxon>Bacteria</taxon>
        <taxon>Pseudomonadati</taxon>
        <taxon>Pseudomonadota</taxon>
        <taxon>Alphaproteobacteria</taxon>
        <taxon>Sphingomonadales</taxon>
        <taxon>Sphingomonadaceae</taxon>
        <taxon>Sphingomonas</taxon>
    </lineage>
</organism>
<evidence type="ECO:0000313" key="4">
    <source>
        <dbReference type="EMBL" id="GGB22986.1"/>
    </source>
</evidence>
<dbReference type="Proteomes" id="UP000623067">
    <property type="component" value="Unassembled WGS sequence"/>
</dbReference>
<reference evidence="4" key="2">
    <citation type="submission" date="2020-09" db="EMBL/GenBank/DDBJ databases">
        <authorList>
            <person name="Sun Q."/>
            <person name="Zhou Y."/>
        </authorList>
    </citation>
    <scope>NUCLEOTIDE SEQUENCE</scope>
    <source>
        <strain evidence="4">CGMCC 1.15330</strain>
    </source>
</reference>
<evidence type="ECO:0000259" key="2">
    <source>
        <dbReference type="Pfam" id="PF01232"/>
    </source>
</evidence>
<dbReference type="SUPFAM" id="SSF48179">
    <property type="entry name" value="6-phosphogluconate dehydrogenase C-terminal domain-like"/>
    <property type="match status" value="1"/>
</dbReference>
<dbReference type="AlphaFoldDB" id="A0A916T0H6"/>
<evidence type="ECO:0000256" key="1">
    <source>
        <dbReference type="ARBA" id="ARBA00023002"/>
    </source>
</evidence>
<evidence type="ECO:0000313" key="5">
    <source>
        <dbReference type="Proteomes" id="UP000623067"/>
    </source>
</evidence>
<sequence length="462" mass="49027">MRLSDATAGTLPDSIAWGGYDRHAQRRGIVHLGIGAFHRAHQAWYTDAAMAAGDRDWAITGVSLRSPQVRAQLAPQDGLYTVSERGPAGEAIRLVEAVRAVLVAPSAPDAVAEALADPDTKIVTLTVTEKGYARRPDSPRDPAAHTAGPRTIYDYLGEAVIARHDRGAGPLTLISCDNLAANGATLRAGLAEWLDAVSPRHRAWFEQGWACPATMVDRIVPATMPADLDRVAAATGLRDEGAVVTEAYAQWVIEDRFAGPRPRWDVAGAQFVADVRPFETAKLRMLNGAHSALACLGLARDHRFVHEAIADPAIRPLVERLMRAEAAPSVAAAPGQDLARYADLLLTRFANPALPHRLAQIATDGSQKIGPRWLEALADNRAAGRDSPATLTALAAWTGFVRAPGAAADPMAETLAARWAAAGREGIVDALFGPAGLFGAAGALADAERAFVTARLEEHRAD</sequence>
<accession>A0A916T0H6</accession>
<dbReference type="RefSeq" id="WP_229664377.1">
    <property type="nucleotide sequence ID" value="NZ_BMIH01000001.1"/>
</dbReference>
<dbReference type="SUPFAM" id="SSF51735">
    <property type="entry name" value="NAD(P)-binding Rossmann-fold domains"/>
    <property type="match status" value="1"/>
</dbReference>
<feature type="domain" description="Mannitol dehydrogenase C-terminal" evidence="3">
    <location>
        <begin position="274"/>
        <end position="420"/>
    </location>
</feature>
<dbReference type="InterPro" id="IPR050988">
    <property type="entry name" value="Mannitol_DH/Oxidoreductase"/>
</dbReference>
<dbReference type="InterPro" id="IPR013328">
    <property type="entry name" value="6PGD_dom2"/>
</dbReference>
<dbReference type="Pfam" id="PF08125">
    <property type="entry name" value="Mannitol_dh_C"/>
    <property type="match status" value="1"/>
</dbReference>
<dbReference type="EMBL" id="BMIH01000001">
    <property type="protein sequence ID" value="GGB22986.1"/>
    <property type="molecule type" value="Genomic_DNA"/>
</dbReference>
<dbReference type="PRINTS" id="PR00084">
    <property type="entry name" value="MTLDHDRGNASE"/>
</dbReference>
<dbReference type="GO" id="GO:0016616">
    <property type="term" value="F:oxidoreductase activity, acting on the CH-OH group of donors, NAD or NADP as acceptor"/>
    <property type="evidence" value="ECO:0007669"/>
    <property type="project" value="TreeGrafter"/>
</dbReference>
<comment type="caution">
    <text evidence="4">The sequence shown here is derived from an EMBL/GenBank/DDBJ whole genome shotgun (WGS) entry which is preliminary data.</text>
</comment>
<evidence type="ECO:0000259" key="3">
    <source>
        <dbReference type="Pfam" id="PF08125"/>
    </source>
</evidence>
<feature type="domain" description="Mannitol dehydrogenase N-terminal" evidence="2">
    <location>
        <begin position="28"/>
        <end position="265"/>
    </location>
</feature>
<dbReference type="Gene3D" id="1.10.1040.10">
    <property type="entry name" value="N-(1-d-carboxylethyl)-l-norvaline Dehydrogenase, domain 2"/>
    <property type="match status" value="1"/>
</dbReference>
<dbReference type="Pfam" id="PF01232">
    <property type="entry name" value="Mannitol_dh"/>
    <property type="match status" value="1"/>
</dbReference>
<dbReference type="PANTHER" id="PTHR43362">
    <property type="entry name" value="MANNITOL DEHYDROGENASE DSF1-RELATED"/>
    <property type="match status" value="1"/>
</dbReference>
<dbReference type="InterPro" id="IPR013131">
    <property type="entry name" value="Mannitol_DH_N"/>
</dbReference>
<dbReference type="PANTHER" id="PTHR43362:SF1">
    <property type="entry name" value="MANNITOL DEHYDROGENASE 2-RELATED"/>
    <property type="match status" value="1"/>
</dbReference>
<gene>
    <name evidence="4" type="ORF">GCM10011380_10850</name>
</gene>